<evidence type="ECO:0000256" key="11">
    <source>
        <dbReference type="ARBA" id="ARBA00049893"/>
    </source>
</evidence>
<proteinExistence type="inferred from homology"/>
<evidence type="ECO:0000256" key="6">
    <source>
        <dbReference type="ARBA" id="ARBA00022723"/>
    </source>
</evidence>
<evidence type="ECO:0000256" key="10">
    <source>
        <dbReference type="ARBA" id="ARBA00048968"/>
    </source>
</evidence>
<dbReference type="GO" id="GO:0017061">
    <property type="term" value="F:S-methyl-5-thioadenosine phosphorylase activity"/>
    <property type="evidence" value="ECO:0007669"/>
    <property type="project" value="UniProtKB-EC"/>
</dbReference>
<evidence type="ECO:0000256" key="3">
    <source>
        <dbReference type="ARBA" id="ARBA00003215"/>
    </source>
</evidence>
<dbReference type="InterPro" id="IPR011324">
    <property type="entry name" value="Cytotoxic_necrot_fac-like_cat"/>
</dbReference>
<organism evidence="13 14">
    <name type="scientific">Salipaludibacillus agaradhaerens</name>
    <name type="common">Bacillus agaradhaerens</name>
    <dbReference type="NCBI Taxonomy" id="76935"/>
    <lineage>
        <taxon>Bacteria</taxon>
        <taxon>Bacillati</taxon>
        <taxon>Bacillota</taxon>
        <taxon>Bacilli</taxon>
        <taxon>Bacillales</taxon>
        <taxon>Bacillaceae</taxon>
    </lineage>
</organism>
<evidence type="ECO:0000256" key="12">
    <source>
        <dbReference type="RuleBase" id="RU361274"/>
    </source>
</evidence>
<dbReference type="RefSeq" id="WP_257822873.1">
    <property type="nucleotide sequence ID" value="NZ_JABXYM010000001.1"/>
</dbReference>
<protein>
    <recommendedName>
        <fullName evidence="12">Purine nucleoside phosphorylase</fullName>
    </recommendedName>
</protein>
<dbReference type="CDD" id="cd16833">
    <property type="entry name" value="YfiH"/>
    <property type="match status" value="1"/>
</dbReference>
<dbReference type="Proteomes" id="UP001057753">
    <property type="component" value="Unassembled WGS sequence"/>
</dbReference>
<comment type="catalytic activity">
    <reaction evidence="1">
        <text>inosine + phosphate = alpha-D-ribose 1-phosphate + hypoxanthine</text>
        <dbReference type="Rhea" id="RHEA:27646"/>
        <dbReference type="ChEBI" id="CHEBI:17368"/>
        <dbReference type="ChEBI" id="CHEBI:17596"/>
        <dbReference type="ChEBI" id="CHEBI:43474"/>
        <dbReference type="ChEBI" id="CHEBI:57720"/>
        <dbReference type="EC" id="2.4.2.1"/>
    </reaction>
    <physiologicalReaction direction="left-to-right" evidence="1">
        <dbReference type="Rhea" id="RHEA:27647"/>
    </physiologicalReaction>
</comment>
<dbReference type="AlphaFoldDB" id="A0A9Q4B2D8"/>
<dbReference type="SUPFAM" id="SSF64438">
    <property type="entry name" value="CNF1/YfiH-like putative cysteine hydrolases"/>
    <property type="match status" value="1"/>
</dbReference>
<dbReference type="NCBIfam" id="TIGR00726">
    <property type="entry name" value="peptidoglycan editing factor PgeF"/>
    <property type="match status" value="1"/>
</dbReference>
<keyword evidence="8" id="KW-0862">Zinc</keyword>
<evidence type="ECO:0000313" key="14">
    <source>
        <dbReference type="Proteomes" id="UP001057753"/>
    </source>
</evidence>
<comment type="catalytic activity">
    <reaction evidence="9">
        <text>adenosine + H2O + H(+) = inosine + NH4(+)</text>
        <dbReference type="Rhea" id="RHEA:24408"/>
        <dbReference type="ChEBI" id="CHEBI:15377"/>
        <dbReference type="ChEBI" id="CHEBI:15378"/>
        <dbReference type="ChEBI" id="CHEBI:16335"/>
        <dbReference type="ChEBI" id="CHEBI:17596"/>
        <dbReference type="ChEBI" id="CHEBI:28938"/>
        <dbReference type="EC" id="3.5.4.4"/>
    </reaction>
    <physiologicalReaction direction="left-to-right" evidence="9">
        <dbReference type="Rhea" id="RHEA:24409"/>
    </physiologicalReaction>
</comment>
<evidence type="ECO:0000256" key="4">
    <source>
        <dbReference type="ARBA" id="ARBA00007353"/>
    </source>
</evidence>
<evidence type="ECO:0000256" key="8">
    <source>
        <dbReference type="ARBA" id="ARBA00022833"/>
    </source>
</evidence>
<dbReference type="InterPro" id="IPR038371">
    <property type="entry name" value="Cu_polyphenol_OxRdtase_sf"/>
</dbReference>
<keyword evidence="7" id="KW-0378">Hydrolase</keyword>
<keyword evidence="14" id="KW-1185">Reference proteome</keyword>
<comment type="catalytic activity">
    <reaction evidence="11">
        <text>S-methyl-5'-thioadenosine + phosphate = 5-(methylsulfanyl)-alpha-D-ribose 1-phosphate + adenine</text>
        <dbReference type="Rhea" id="RHEA:11852"/>
        <dbReference type="ChEBI" id="CHEBI:16708"/>
        <dbReference type="ChEBI" id="CHEBI:17509"/>
        <dbReference type="ChEBI" id="CHEBI:43474"/>
        <dbReference type="ChEBI" id="CHEBI:58533"/>
        <dbReference type="EC" id="2.4.2.28"/>
    </reaction>
    <physiologicalReaction direction="left-to-right" evidence="11">
        <dbReference type="Rhea" id="RHEA:11853"/>
    </physiologicalReaction>
</comment>
<accession>A0A9Q4B2D8</accession>
<comment type="function">
    <text evidence="3">Purine nucleoside enzyme that catalyzes the phosphorolysis of adenosine and inosine nucleosides, yielding D-ribose 1-phosphate and the respective free bases, adenine and hypoxanthine. Also catalyzes the phosphorolysis of S-methyl-5'-thioadenosine into adenine and S-methyl-5-thio-alpha-D-ribose 1-phosphate. Also has adenosine deaminase activity.</text>
</comment>
<evidence type="ECO:0000313" key="13">
    <source>
        <dbReference type="EMBL" id="MCR6097071.1"/>
    </source>
</evidence>
<evidence type="ECO:0000256" key="7">
    <source>
        <dbReference type="ARBA" id="ARBA00022801"/>
    </source>
</evidence>
<reference evidence="13" key="1">
    <citation type="submission" date="2020-06" db="EMBL/GenBank/DDBJ databases">
        <title>Insight into the genomes of haloalkaliphilic bacilli from Kenyan soda lakes.</title>
        <authorList>
            <person name="Mwirichia R."/>
            <person name="Villamizar G.C."/>
            <person name="Poehlein A."/>
            <person name="Mugweru J."/>
            <person name="Kipnyargis A."/>
            <person name="Kiplimo D."/>
            <person name="Orwa P."/>
            <person name="Daniel R."/>
        </authorList>
    </citation>
    <scope>NUCLEOTIDE SEQUENCE</scope>
    <source>
        <strain evidence="13">B1096_S55</strain>
    </source>
</reference>
<comment type="caution">
    <text evidence="13">The sequence shown here is derived from an EMBL/GenBank/DDBJ whole genome shotgun (WGS) entry which is preliminary data.</text>
</comment>
<sequence>MKEPFQMQTDAITFLQDWNNLSPNILAGFTTKRGGTSSGAFTSNNLGLHVNDTNLNVKENRRLLADLLQFPLENWACAEQVHEDHIVKISKDLTGYGTLNYQDSIKGTDGFYTTETNTLLALCYADCVPIYYMAPEHHTIGIAHAGWKGSVKNIAGKMVELWKINESIPSTEIYAAIGPSIGPCCYMVDDRVIKEVNDILSSSQISNSPYEKVSHDQYSLDLKKLNLLLLLNAGIDRANILVSQYCTSCEKSLFFSHRRDNGKTGRMLSFIGFKNT</sequence>
<dbReference type="PANTHER" id="PTHR30616">
    <property type="entry name" value="UNCHARACTERIZED PROTEIN YFIH"/>
    <property type="match status" value="1"/>
</dbReference>
<keyword evidence="6" id="KW-0479">Metal-binding</keyword>
<gene>
    <name evidence="13" type="primary">pgeF</name>
    <name evidence="13" type="ORF">HXA33_10920</name>
</gene>
<evidence type="ECO:0000256" key="5">
    <source>
        <dbReference type="ARBA" id="ARBA00022679"/>
    </source>
</evidence>
<dbReference type="InterPro" id="IPR003730">
    <property type="entry name" value="Cu_polyphenol_OxRdtase"/>
</dbReference>
<dbReference type="GO" id="GO:0005507">
    <property type="term" value="F:copper ion binding"/>
    <property type="evidence" value="ECO:0007669"/>
    <property type="project" value="TreeGrafter"/>
</dbReference>
<dbReference type="Pfam" id="PF02578">
    <property type="entry name" value="Cu-oxidase_4"/>
    <property type="match status" value="1"/>
</dbReference>
<dbReference type="EMBL" id="JABXYM010000001">
    <property type="protein sequence ID" value="MCR6097071.1"/>
    <property type="molecule type" value="Genomic_DNA"/>
</dbReference>
<comment type="cofactor">
    <cofactor evidence="2">
        <name>Zn(2+)</name>
        <dbReference type="ChEBI" id="CHEBI:29105"/>
    </cofactor>
</comment>
<dbReference type="PANTHER" id="PTHR30616:SF2">
    <property type="entry name" value="PURINE NUCLEOSIDE PHOSPHORYLASE LACC1"/>
    <property type="match status" value="1"/>
</dbReference>
<dbReference type="GO" id="GO:0016787">
    <property type="term" value="F:hydrolase activity"/>
    <property type="evidence" value="ECO:0007669"/>
    <property type="project" value="UniProtKB-KW"/>
</dbReference>
<evidence type="ECO:0000256" key="2">
    <source>
        <dbReference type="ARBA" id="ARBA00001947"/>
    </source>
</evidence>
<comment type="similarity">
    <text evidence="4 12">Belongs to the purine nucleoside phosphorylase YfiH/LACC1 family.</text>
</comment>
<evidence type="ECO:0000256" key="1">
    <source>
        <dbReference type="ARBA" id="ARBA00000553"/>
    </source>
</evidence>
<dbReference type="Gene3D" id="3.60.140.10">
    <property type="entry name" value="CNF1/YfiH-like putative cysteine hydrolases"/>
    <property type="match status" value="1"/>
</dbReference>
<keyword evidence="5" id="KW-0808">Transferase</keyword>
<evidence type="ECO:0000256" key="9">
    <source>
        <dbReference type="ARBA" id="ARBA00047989"/>
    </source>
</evidence>
<name>A0A9Q4B2D8_SALAG</name>
<comment type="catalytic activity">
    <reaction evidence="10">
        <text>adenosine + phosphate = alpha-D-ribose 1-phosphate + adenine</text>
        <dbReference type="Rhea" id="RHEA:27642"/>
        <dbReference type="ChEBI" id="CHEBI:16335"/>
        <dbReference type="ChEBI" id="CHEBI:16708"/>
        <dbReference type="ChEBI" id="CHEBI:43474"/>
        <dbReference type="ChEBI" id="CHEBI:57720"/>
        <dbReference type="EC" id="2.4.2.1"/>
    </reaction>
    <physiologicalReaction direction="left-to-right" evidence="10">
        <dbReference type="Rhea" id="RHEA:27643"/>
    </physiologicalReaction>
</comment>